<sequence length="284" mass="29298">MTTAAREEIPPLFQGLFDDAALFPPGNSPMPDAVRLHGEHRRSAHAGLVGGFVCPSGRLSELDAAARENDLGTRAVSLTVPGGADELARAVRSVGAYPGLRLAAIEVPVPAGELPAALRELSTVAAAEGCAVFVEVPVRDVTASISDQLAESGLCLKVRTGGTVAEAFPDDAMLAAAIGTAVRSRVRFKCTAGLHNAIRHVDPATGFAHHGFLNVLLSVHAAQIGSAVAGDLLAARDPADLARQVRALSPEAAETLRAQFRSIGSCSITEPLNDLRTLGLVSAA</sequence>
<gene>
    <name evidence="1" type="ORF">RM423_04945</name>
</gene>
<reference evidence="2" key="1">
    <citation type="submission" date="2023-07" db="EMBL/GenBank/DDBJ databases">
        <title>30 novel species of actinomycetes from the DSMZ collection.</title>
        <authorList>
            <person name="Nouioui I."/>
        </authorList>
    </citation>
    <scope>NUCLEOTIDE SEQUENCE [LARGE SCALE GENOMIC DNA]</scope>
    <source>
        <strain evidence="2">DSM 44399</strain>
    </source>
</reference>
<keyword evidence="2" id="KW-1185">Reference proteome</keyword>
<evidence type="ECO:0000313" key="2">
    <source>
        <dbReference type="Proteomes" id="UP001183176"/>
    </source>
</evidence>
<protein>
    <recommendedName>
        <fullName evidence="3">Transaldolase</fullName>
    </recommendedName>
</protein>
<dbReference type="EMBL" id="JAVREH010000004">
    <property type="protein sequence ID" value="MDT0260737.1"/>
    <property type="molecule type" value="Genomic_DNA"/>
</dbReference>
<evidence type="ECO:0008006" key="3">
    <source>
        <dbReference type="Google" id="ProtNLM"/>
    </source>
</evidence>
<dbReference type="RefSeq" id="WP_311421890.1">
    <property type="nucleotide sequence ID" value="NZ_JAVREH010000004.1"/>
</dbReference>
<organism evidence="1 2">
    <name type="scientific">Jatrophihabitans lederbergiae</name>
    <dbReference type="NCBI Taxonomy" id="3075547"/>
    <lineage>
        <taxon>Bacteria</taxon>
        <taxon>Bacillati</taxon>
        <taxon>Actinomycetota</taxon>
        <taxon>Actinomycetes</taxon>
        <taxon>Jatrophihabitantales</taxon>
        <taxon>Jatrophihabitantaceae</taxon>
        <taxon>Jatrophihabitans</taxon>
    </lineage>
</organism>
<name>A0ABU2J6X7_9ACTN</name>
<dbReference type="Proteomes" id="UP001183176">
    <property type="component" value="Unassembled WGS sequence"/>
</dbReference>
<evidence type="ECO:0000313" key="1">
    <source>
        <dbReference type="EMBL" id="MDT0260737.1"/>
    </source>
</evidence>
<comment type="caution">
    <text evidence="1">The sequence shown here is derived from an EMBL/GenBank/DDBJ whole genome shotgun (WGS) entry which is preliminary data.</text>
</comment>
<proteinExistence type="predicted"/>
<accession>A0ABU2J6X7</accession>